<dbReference type="Pfam" id="PF11253">
    <property type="entry name" value="DUF3052"/>
    <property type="match status" value="1"/>
</dbReference>
<keyword evidence="2" id="KW-1185">Reference proteome</keyword>
<dbReference type="EMBL" id="BAAATJ010000003">
    <property type="protein sequence ID" value="GAA2388270.1"/>
    <property type="molecule type" value="Genomic_DNA"/>
</dbReference>
<evidence type="ECO:0000313" key="1">
    <source>
        <dbReference type="EMBL" id="GAA2388270.1"/>
    </source>
</evidence>
<accession>A0ABP5UV99</accession>
<dbReference type="Proteomes" id="UP001500058">
    <property type="component" value="Unassembled WGS sequence"/>
</dbReference>
<comment type="caution">
    <text evidence="1">The sequence shown here is derived from an EMBL/GenBank/DDBJ whole genome shotgun (WGS) entry which is preliminary data.</text>
</comment>
<dbReference type="InterPro" id="IPR021412">
    <property type="entry name" value="DUF3052"/>
</dbReference>
<proteinExistence type="predicted"/>
<gene>
    <name evidence="1" type="ORF">GCM10010420_09350</name>
</gene>
<reference evidence="2" key="1">
    <citation type="journal article" date="2019" name="Int. J. Syst. Evol. Microbiol.">
        <title>The Global Catalogue of Microorganisms (GCM) 10K type strain sequencing project: providing services to taxonomists for standard genome sequencing and annotation.</title>
        <authorList>
            <consortium name="The Broad Institute Genomics Platform"/>
            <consortium name="The Broad Institute Genome Sequencing Center for Infectious Disease"/>
            <person name="Wu L."/>
            <person name="Ma J."/>
        </authorList>
    </citation>
    <scope>NUCLEOTIDE SEQUENCE [LARGE SCALE GENOMIC DNA]</scope>
    <source>
        <strain evidence="2">JCM 6921</strain>
    </source>
</reference>
<dbReference type="RefSeq" id="WP_031507288.1">
    <property type="nucleotide sequence ID" value="NZ_BAAATJ010000003.1"/>
</dbReference>
<name>A0ABP5UV99_9ACTN</name>
<evidence type="ECO:0000313" key="2">
    <source>
        <dbReference type="Proteomes" id="UP001500058"/>
    </source>
</evidence>
<sequence>MSATADHAEERTNPAARLGFQPGQVVQELGYDDDAEQALREGIEAITGQELVGEDYDDMADAVVLWFREDDGDLTDALVDAITLIEDGAPVWLMTPKTGRPGYVEPSEIGEAAQTAGLAQTSTVNAGKDWTGSRLVTPKTARTGKR</sequence>
<protein>
    <submittedName>
        <fullName evidence="1">DUF3052 domain-containing protein</fullName>
    </submittedName>
</protein>
<organism evidence="1 2">
    <name type="scientific">Streptomyces glaucosporus</name>
    <dbReference type="NCBI Taxonomy" id="284044"/>
    <lineage>
        <taxon>Bacteria</taxon>
        <taxon>Bacillati</taxon>
        <taxon>Actinomycetota</taxon>
        <taxon>Actinomycetes</taxon>
        <taxon>Kitasatosporales</taxon>
        <taxon>Streptomycetaceae</taxon>
        <taxon>Streptomyces</taxon>
    </lineage>
</organism>